<evidence type="ECO:0000313" key="2">
    <source>
        <dbReference type="EMBL" id="QVT81213.1"/>
    </source>
</evidence>
<feature type="compositionally biased region" description="Acidic residues" evidence="1">
    <location>
        <begin position="40"/>
        <end position="52"/>
    </location>
</feature>
<name>A0ABX8EQN8_9ACTN</name>
<dbReference type="EMBL" id="CP075371">
    <property type="protein sequence ID" value="QVT81213.1"/>
    <property type="molecule type" value="Genomic_DNA"/>
</dbReference>
<sequence length="68" mass="6887">MSDHETINATDEPHGTESTETPEVPAGGTAAGAPVSGAEITEEAAENAVEPDDANRNYEVDGPQAGHA</sequence>
<dbReference type="Proteomes" id="UP000679307">
    <property type="component" value="Chromosome"/>
</dbReference>
<evidence type="ECO:0000256" key="1">
    <source>
        <dbReference type="SAM" id="MobiDB-lite"/>
    </source>
</evidence>
<reference evidence="2 3" key="1">
    <citation type="submission" date="2021-05" db="EMBL/GenBank/DDBJ databases">
        <title>Complete genome of Nocardioides aquaticus KCTC 9944T isolated from meromictic and hypersaline Ekho Lake, Antarctica.</title>
        <authorList>
            <person name="Hwang K."/>
            <person name="Kim K.M."/>
            <person name="Choe H."/>
        </authorList>
    </citation>
    <scope>NUCLEOTIDE SEQUENCE [LARGE SCALE GENOMIC DNA]</scope>
    <source>
        <strain evidence="2 3">KCTC 9944</strain>
    </source>
</reference>
<feature type="compositionally biased region" description="Basic and acidic residues" evidence="1">
    <location>
        <begin position="1"/>
        <end position="17"/>
    </location>
</feature>
<proteinExistence type="predicted"/>
<accession>A0ABX8EQN8</accession>
<gene>
    <name evidence="2" type="ORF">ENKNEFLB_03621</name>
</gene>
<evidence type="ECO:0000313" key="3">
    <source>
        <dbReference type="Proteomes" id="UP000679307"/>
    </source>
</evidence>
<feature type="region of interest" description="Disordered" evidence="1">
    <location>
        <begin position="1"/>
        <end position="68"/>
    </location>
</feature>
<organism evidence="2 3">
    <name type="scientific">Nocardioides aquaticus</name>
    <dbReference type="NCBI Taxonomy" id="160826"/>
    <lineage>
        <taxon>Bacteria</taxon>
        <taxon>Bacillati</taxon>
        <taxon>Actinomycetota</taxon>
        <taxon>Actinomycetes</taxon>
        <taxon>Propionibacteriales</taxon>
        <taxon>Nocardioidaceae</taxon>
        <taxon>Nocardioides</taxon>
    </lineage>
</organism>
<protein>
    <submittedName>
        <fullName evidence="2">Uncharacterized protein</fullName>
    </submittedName>
</protein>
<dbReference type="RefSeq" id="WP_214056619.1">
    <property type="nucleotide sequence ID" value="NZ_BAAAHS010000092.1"/>
</dbReference>
<keyword evidence="3" id="KW-1185">Reference proteome</keyword>
<feature type="compositionally biased region" description="Low complexity" evidence="1">
    <location>
        <begin position="24"/>
        <end position="38"/>
    </location>
</feature>